<protein>
    <submittedName>
        <fullName evidence="4">SDR family NAD(P)-dependent oxidoreductase</fullName>
    </submittedName>
</protein>
<dbReference type="InterPro" id="IPR020904">
    <property type="entry name" value="Sc_DH/Rdtase_CS"/>
</dbReference>
<dbReference type="PANTHER" id="PTHR42760:SF40">
    <property type="entry name" value="3-OXOACYL-[ACYL-CARRIER-PROTEIN] REDUCTASE, CHLOROPLASTIC"/>
    <property type="match status" value="1"/>
</dbReference>
<gene>
    <name evidence="4" type="ORF">E5083_16295</name>
</gene>
<dbReference type="CDD" id="cd05233">
    <property type="entry name" value="SDR_c"/>
    <property type="match status" value="1"/>
</dbReference>
<accession>A0A4Z1D3Y1</accession>
<dbReference type="GeneID" id="95449164"/>
<dbReference type="RefSeq" id="WP_135786415.1">
    <property type="nucleotide sequence ID" value="NZ_SRRT01000004.1"/>
</dbReference>
<dbReference type="InterPro" id="IPR002347">
    <property type="entry name" value="SDR_fam"/>
</dbReference>
<dbReference type="FunFam" id="3.40.50.720:FF:000084">
    <property type="entry name" value="Short-chain dehydrogenase reductase"/>
    <property type="match status" value="1"/>
</dbReference>
<dbReference type="Gene3D" id="3.40.50.720">
    <property type="entry name" value="NAD(P)-binding Rossmann-like Domain"/>
    <property type="match status" value="1"/>
</dbReference>
<reference evidence="4 5" key="1">
    <citation type="submission" date="2019-04" db="EMBL/GenBank/DDBJ databases">
        <title>Streptomyces sp. nov. Bv016 isolated from bark of Buahinia variegata.</title>
        <authorList>
            <person name="Kanchanasin P."/>
            <person name="Tanasupawat S."/>
            <person name="Yuki M."/>
            <person name="Kudo T."/>
        </authorList>
    </citation>
    <scope>NUCLEOTIDE SEQUENCE [LARGE SCALE GENOMIC DNA]</scope>
    <source>
        <strain evidence="4 5">Bv016</strain>
    </source>
</reference>
<dbReference type="GO" id="GO:0016616">
    <property type="term" value="F:oxidoreductase activity, acting on the CH-OH group of donors, NAD or NADP as acceptor"/>
    <property type="evidence" value="ECO:0007669"/>
    <property type="project" value="TreeGrafter"/>
</dbReference>
<keyword evidence="2" id="KW-0560">Oxidoreductase</keyword>
<dbReference type="GO" id="GO:0030497">
    <property type="term" value="P:fatty acid elongation"/>
    <property type="evidence" value="ECO:0007669"/>
    <property type="project" value="TreeGrafter"/>
</dbReference>
<dbReference type="EMBL" id="SRRT01000004">
    <property type="protein sequence ID" value="TGN76736.1"/>
    <property type="molecule type" value="Genomic_DNA"/>
</dbReference>
<dbReference type="PRINTS" id="PR00081">
    <property type="entry name" value="GDHRDH"/>
</dbReference>
<dbReference type="PRINTS" id="PR00080">
    <property type="entry name" value="SDRFAMILY"/>
</dbReference>
<evidence type="ECO:0000256" key="3">
    <source>
        <dbReference type="RuleBase" id="RU000363"/>
    </source>
</evidence>
<comment type="similarity">
    <text evidence="1 3">Belongs to the short-chain dehydrogenases/reductases (SDR) family.</text>
</comment>
<comment type="caution">
    <text evidence="4">The sequence shown here is derived from an EMBL/GenBank/DDBJ whole genome shotgun (WGS) entry which is preliminary data.</text>
</comment>
<proteinExistence type="inferred from homology"/>
<organism evidence="4 5">
    <name type="scientific">Streptomyces bauhiniae</name>
    <dbReference type="NCBI Taxonomy" id="2340725"/>
    <lineage>
        <taxon>Bacteria</taxon>
        <taxon>Bacillati</taxon>
        <taxon>Actinomycetota</taxon>
        <taxon>Actinomycetes</taxon>
        <taxon>Kitasatosporales</taxon>
        <taxon>Streptomycetaceae</taxon>
        <taxon>Streptomyces</taxon>
    </lineage>
</organism>
<dbReference type="SUPFAM" id="SSF51735">
    <property type="entry name" value="NAD(P)-binding Rossmann-fold domains"/>
    <property type="match status" value="1"/>
</dbReference>
<dbReference type="Proteomes" id="UP000298159">
    <property type="component" value="Unassembled WGS sequence"/>
</dbReference>
<sequence>MTTHTASTSPFDLSGRVAVVTGAARGIGRSAAIALAAAGADVAGLDIVAEVSPRMDFAPAEPADLEETGRAVRAQGRKWLSLQADIRDISALRTAAERVVQEWGGIDVVLANAGIQAFKPLLEMDDADWFDQIDNNLTGTANTLRAFGPHLVTRGGGRLIVTSSTQGQHGTKWGASYSASKWGIIGLMKSAALDLGQYGITVNAIVPGLIDTALTRHEDRYAQAIADGGSTPSGEVSKDEETAATSLAAKLPLGVPWIAPDDVAPAVVYLASDAARMVSGTALSITGGDSARVTA</sequence>
<dbReference type="InterPro" id="IPR036291">
    <property type="entry name" value="NAD(P)-bd_dom_sf"/>
</dbReference>
<evidence type="ECO:0000313" key="5">
    <source>
        <dbReference type="Proteomes" id="UP000298159"/>
    </source>
</evidence>
<name>A0A4Z1D3Y1_9ACTN</name>
<evidence type="ECO:0000313" key="4">
    <source>
        <dbReference type="EMBL" id="TGN76736.1"/>
    </source>
</evidence>
<dbReference type="PROSITE" id="PS00061">
    <property type="entry name" value="ADH_SHORT"/>
    <property type="match status" value="1"/>
</dbReference>
<dbReference type="AlphaFoldDB" id="A0A4Z1D3Y1"/>
<evidence type="ECO:0000256" key="1">
    <source>
        <dbReference type="ARBA" id="ARBA00006484"/>
    </source>
</evidence>
<keyword evidence="5" id="KW-1185">Reference proteome</keyword>
<dbReference type="PANTHER" id="PTHR42760">
    <property type="entry name" value="SHORT-CHAIN DEHYDROGENASES/REDUCTASES FAMILY MEMBER"/>
    <property type="match status" value="1"/>
</dbReference>
<evidence type="ECO:0000256" key="2">
    <source>
        <dbReference type="ARBA" id="ARBA00023002"/>
    </source>
</evidence>
<dbReference type="Pfam" id="PF00106">
    <property type="entry name" value="adh_short"/>
    <property type="match status" value="1"/>
</dbReference>